<dbReference type="InterPro" id="IPR005633">
    <property type="entry name" value="Ribosomal_uL23_N"/>
</dbReference>
<dbReference type="PROSITE" id="PS00050">
    <property type="entry name" value="RIBOSOMAL_L23"/>
    <property type="match status" value="1"/>
</dbReference>
<keyword evidence="5 6" id="KW-0687">Ribonucleoprotein</keyword>
<name>A0A4P9XYE7_9FUNG</name>
<dbReference type="EMBL" id="KZ988904">
    <property type="protein sequence ID" value="RKP11445.1"/>
    <property type="molecule type" value="Genomic_DNA"/>
</dbReference>
<protein>
    <submittedName>
        <fullName evidence="9">Ribosomal protein L23/L15e core domain-containing protein</fullName>
    </submittedName>
</protein>
<reference evidence="10" key="1">
    <citation type="journal article" date="2018" name="Nat. Microbiol.">
        <title>Leveraging single-cell genomics to expand the fungal tree of life.</title>
        <authorList>
            <person name="Ahrendt S.R."/>
            <person name="Quandt C.A."/>
            <person name="Ciobanu D."/>
            <person name="Clum A."/>
            <person name="Salamov A."/>
            <person name="Andreopoulos B."/>
            <person name="Cheng J.F."/>
            <person name="Woyke T."/>
            <person name="Pelin A."/>
            <person name="Henrissat B."/>
            <person name="Reynolds N.K."/>
            <person name="Benny G.L."/>
            <person name="Smith M.E."/>
            <person name="James T.Y."/>
            <person name="Grigoriev I.V."/>
        </authorList>
    </citation>
    <scope>NUCLEOTIDE SEQUENCE [LARGE SCALE GENOMIC DNA]</scope>
</reference>
<evidence type="ECO:0000256" key="1">
    <source>
        <dbReference type="ARBA" id="ARBA00006700"/>
    </source>
</evidence>
<dbReference type="SUPFAM" id="SSF54189">
    <property type="entry name" value="Ribosomal proteins S24e, L23 and L15e"/>
    <property type="match status" value="1"/>
</dbReference>
<evidence type="ECO:0000256" key="7">
    <source>
        <dbReference type="SAM" id="MobiDB-lite"/>
    </source>
</evidence>
<accession>A0A4P9XYE7</accession>
<dbReference type="FunFam" id="3.30.70.330:FF:000035">
    <property type="entry name" value="60S ribosomal protein L23a"/>
    <property type="match status" value="1"/>
</dbReference>
<evidence type="ECO:0000256" key="2">
    <source>
        <dbReference type="ARBA" id="ARBA00022730"/>
    </source>
</evidence>
<dbReference type="InterPro" id="IPR012677">
    <property type="entry name" value="Nucleotide-bd_a/b_plait_sf"/>
</dbReference>
<dbReference type="Pfam" id="PF00276">
    <property type="entry name" value="Ribosomal_L23"/>
    <property type="match status" value="1"/>
</dbReference>
<dbReference type="AlphaFoldDB" id="A0A4P9XYE7"/>
<gene>
    <name evidence="9" type="ORF">BJ684DRAFT_23252</name>
</gene>
<evidence type="ECO:0000313" key="9">
    <source>
        <dbReference type="EMBL" id="RKP11445.1"/>
    </source>
</evidence>
<sequence length="146" mass="16307">MDGGGVSAKKAQAARKATLKGTNALRSRKIRTSTTFYRPKTLRLPRAPKYARKSIPSRPRLDQFSVIKGPLNTESTMKSIEEHNTLVFLVDTRASKNHIKDAVKRMYDADVLKINTLIRPDGQKKAFVRLTPDMDATDVANKIGLI</sequence>
<keyword evidence="4 6" id="KW-0689">Ribosomal protein</keyword>
<dbReference type="InterPro" id="IPR012678">
    <property type="entry name" value="Ribosomal_uL23/eL15/eS24_sf"/>
</dbReference>
<evidence type="ECO:0000256" key="5">
    <source>
        <dbReference type="ARBA" id="ARBA00023274"/>
    </source>
</evidence>
<dbReference type="GO" id="GO:0005840">
    <property type="term" value="C:ribosome"/>
    <property type="evidence" value="ECO:0007669"/>
    <property type="project" value="UniProtKB-KW"/>
</dbReference>
<keyword evidence="3" id="KW-0694">RNA-binding</keyword>
<dbReference type="InterPro" id="IPR001014">
    <property type="entry name" value="Ribosomal_uL23_CS"/>
</dbReference>
<dbReference type="PANTHER" id="PTHR11620">
    <property type="entry name" value="60S RIBOSOMAL PROTEIN L23A"/>
    <property type="match status" value="1"/>
</dbReference>
<organism evidence="9 10">
    <name type="scientific">Piptocephalis cylindrospora</name>
    <dbReference type="NCBI Taxonomy" id="1907219"/>
    <lineage>
        <taxon>Eukaryota</taxon>
        <taxon>Fungi</taxon>
        <taxon>Fungi incertae sedis</taxon>
        <taxon>Zoopagomycota</taxon>
        <taxon>Zoopagomycotina</taxon>
        <taxon>Zoopagomycetes</taxon>
        <taxon>Zoopagales</taxon>
        <taxon>Piptocephalidaceae</taxon>
        <taxon>Piptocephalis</taxon>
    </lineage>
</organism>
<dbReference type="GO" id="GO:0019843">
    <property type="term" value="F:rRNA binding"/>
    <property type="evidence" value="ECO:0007669"/>
    <property type="project" value="UniProtKB-KW"/>
</dbReference>
<keyword evidence="10" id="KW-1185">Reference proteome</keyword>
<dbReference type="Proteomes" id="UP000267251">
    <property type="component" value="Unassembled WGS sequence"/>
</dbReference>
<evidence type="ECO:0000313" key="10">
    <source>
        <dbReference type="Proteomes" id="UP000267251"/>
    </source>
</evidence>
<evidence type="ECO:0000259" key="8">
    <source>
        <dbReference type="Pfam" id="PF03939"/>
    </source>
</evidence>
<dbReference type="GO" id="GO:1990904">
    <property type="term" value="C:ribonucleoprotein complex"/>
    <property type="evidence" value="ECO:0007669"/>
    <property type="project" value="UniProtKB-KW"/>
</dbReference>
<dbReference type="GO" id="GO:0006412">
    <property type="term" value="P:translation"/>
    <property type="evidence" value="ECO:0007669"/>
    <property type="project" value="InterPro"/>
</dbReference>
<dbReference type="GO" id="GO:0003735">
    <property type="term" value="F:structural constituent of ribosome"/>
    <property type="evidence" value="ECO:0007669"/>
    <property type="project" value="InterPro"/>
</dbReference>
<evidence type="ECO:0000256" key="6">
    <source>
        <dbReference type="RuleBase" id="RU003934"/>
    </source>
</evidence>
<dbReference type="Pfam" id="PF03939">
    <property type="entry name" value="Ribosomal_L23eN"/>
    <property type="match status" value="1"/>
</dbReference>
<feature type="domain" description="Large ribosomal subunit protein uL23 N-terminal" evidence="8">
    <location>
        <begin position="8"/>
        <end position="57"/>
    </location>
</feature>
<keyword evidence="2" id="KW-0699">rRNA-binding</keyword>
<dbReference type="InterPro" id="IPR013025">
    <property type="entry name" value="Ribosomal_uL23-like"/>
</dbReference>
<evidence type="ECO:0000256" key="3">
    <source>
        <dbReference type="ARBA" id="ARBA00022884"/>
    </source>
</evidence>
<comment type="similarity">
    <text evidence="1 6">Belongs to the universal ribosomal protein uL23 family.</text>
</comment>
<dbReference type="NCBIfam" id="NF011118">
    <property type="entry name" value="PRK14548.1"/>
    <property type="match status" value="1"/>
</dbReference>
<dbReference type="OrthoDB" id="1267328at2759"/>
<proteinExistence type="inferred from homology"/>
<dbReference type="Gene3D" id="3.30.70.330">
    <property type="match status" value="1"/>
</dbReference>
<dbReference type="HAMAP" id="MF_01369_A">
    <property type="entry name" value="Ribosomal_uL23_A"/>
    <property type="match status" value="1"/>
</dbReference>
<feature type="region of interest" description="Disordered" evidence="7">
    <location>
        <begin position="1"/>
        <end position="25"/>
    </location>
</feature>
<evidence type="ECO:0000256" key="4">
    <source>
        <dbReference type="ARBA" id="ARBA00022980"/>
    </source>
</evidence>